<feature type="transmembrane region" description="Helical" evidence="2">
    <location>
        <begin position="75"/>
        <end position="97"/>
    </location>
</feature>
<evidence type="ECO:0000313" key="4">
    <source>
        <dbReference type="EMBL" id="WTY98128.1"/>
    </source>
</evidence>
<sequence length="120" mass="13076">MKRRRAGHRCERHPREASLEPPPGYYGASTGAPDATRRGLILDWVVSRRVAAGWRVESRSGSQAVLVRGQPVNHVLHALLTVFTCCLWGVVWGVLVLTNDVERVALTVDAQGQVVTVGAP</sequence>
<reference evidence="4" key="1">
    <citation type="submission" date="2022-10" db="EMBL/GenBank/DDBJ databases">
        <title>The complete genomes of actinobacterial strains from the NBC collection.</title>
        <authorList>
            <person name="Joergensen T.S."/>
            <person name="Alvarez Arevalo M."/>
            <person name="Sterndorff E.B."/>
            <person name="Faurdal D."/>
            <person name="Vuksanovic O."/>
            <person name="Mourched A.-S."/>
            <person name="Charusanti P."/>
            <person name="Shaw S."/>
            <person name="Blin K."/>
            <person name="Weber T."/>
        </authorList>
    </citation>
    <scope>NUCLEOTIDE SEQUENCE</scope>
    <source>
        <strain evidence="4">NBC_01401</strain>
    </source>
</reference>
<gene>
    <name evidence="4" type="ORF">OG626_26180</name>
</gene>
<feature type="domain" description="DUF8108" evidence="3">
    <location>
        <begin position="46"/>
        <end position="106"/>
    </location>
</feature>
<feature type="compositionally biased region" description="Basic residues" evidence="1">
    <location>
        <begin position="1"/>
        <end position="12"/>
    </location>
</feature>
<dbReference type="InterPro" id="IPR058962">
    <property type="entry name" value="DUF8108_N"/>
</dbReference>
<keyword evidence="2" id="KW-1133">Transmembrane helix</keyword>
<proteinExistence type="predicted"/>
<keyword evidence="2" id="KW-0472">Membrane</keyword>
<evidence type="ECO:0000256" key="2">
    <source>
        <dbReference type="SAM" id="Phobius"/>
    </source>
</evidence>
<keyword evidence="2" id="KW-0812">Transmembrane</keyword>
<protein>
    <recommendedName>
        <fullName evidence="3">DUF8108 domain-containing protein</fullName>
    </recommendedName>
</protein>
<feature type="region of interest" description="Disordered" evidence="1">
    <location>
        <begin position="1"/>
        <end position="31"/>
    </location>
</feature>
<dbReference type="EMBL" id="CP109535">
    <property type="protein sequence ID" value="WTY98128.1"/>
    <property type="molecule type" value="Genomic_DNA"/>
</dbReference>
<dbReference type="AlphaFoldDB" id="A0AAU3H149"/>
<evidence type="ECO:0000256" key="1">
    <source>
        <dbReference type="SAM" id="MobiDB-lite"/>
    </source>
</evidence>
<accession>A0AAU3H149</accession>
<evidence type="ECO:0000259" key="3">
    <source>
        <dbReference type="Pfam" id="PF26438"/>
    </source>
</evidence>
<organism evidence="4">
    <name type="scientific">Streptomyces sp. NBC_01401</name>
    <dbReference type="NCBI Taxonomy" id="2903854"/>
    <lineage>
        <taxon>Bacteria</taxon>
        <taxon>Bacillati</taxon>
        <taxon>Actinomycetota</taxon>
        <taxon>Actinomycetes</taxon>
        <taxon>Kitasatosporales</taxon>
        <taxon>Streptomycetaceae</taxon>
        <taxon>Streptomyces</taxon>
    </lineage>
</organism>
<dbReference type="Pfam" id="PF26438">
    <property type="entry name" value="DUF8108_N"/>
    <property type="match status" value="1"/>
</dbReference>
<name>A0AAU3H149_9ACTN</name>